<proteinExistence type="inferred from homology"/>
<dbReference type="OrthoDB" id="2126698at2759"/>
<dbReference type="Proteomes" id="UP000652761">
    <property type="component" value="Unassembled WGS sequence"/>
</dbReference>
<organism evidence="3 4">
    <name type="scientific">Colocasia esculenta</name>
    <name type="common">Wild taro</name>
    <name type="synonym">Arum esculentum</name>
    <dbReference type="NCBI Taxonomy" id="4460"/>
    <lineage>
        <taxon>Eukaryota</taxon>
        <taxon>Viridiplantae</taxon>
        <taxon>Streptophyta</taxon>
        <taxon>Embryophyta</taxon>
        <taxon>Tracheophyta</taxon>
        <taxon>Spermatophyta</taxon>
        <taxon>Magnoliopsida</taxon>
        <taxon>Liliopsida</taxon>
        <taxon>Araceae</taxon>
        <taxon>Aroideae</taxon>
        <taxon>Colocasieae</taxon>
        <taxon>Colocasia</taxon>
    </lineage>
</organism>
<name>A0A843W719_COLES</name>
<keyword evidence="2" id="KW-0472">Membrane</keyword>
<evidence type="ECO:0000256" key="2">
    <source>
        <dbReference type="SAM" id="Phobius"/>
    </source>
</evidence>
<feature type="transmembrane region" description="Helical" evidence="2">
    <location>
        <begin position="178"/>
        <end position="198"/>
    </location>
</feature>
<dbReference type="GO" id="GO:0016020">
    <property type="term" value="C:membrane"/>
    <property type="evidence" value="ECO:0007669"/>
    <property type="project" value="InterPro"/>
</dbReference>
<dbReference type="EMBL" id="NMUH01003470">
    <property type="protein sequence ID" value="MQM05752.1"/>
    <property type="molecule type" value="Genomic_DNA"/>
</dbReference>
<feature type="transmembrane region" description="Helical" evidence="2">
    <location>
        <begin position="74"/>
        <end position="97"/>
    </location>
</feature>
<comment type="similarity">
    <text evidence="1">Belongs to the multi antimicrobial extrusion (MATE) (TC 2.A.66.1) family.</text>
</comment>
<dbReference type="GO" id="GO:0042910">
    <property type="term" value="F:xenobiotic transmembrane transporter activity"/>
    <property type="evidence" value="ECO:0007669"/>
    <property type="project" value="InterPro"/>
</dbReference>
<feature type="transmembrane region" description="Helical" evidence="2">
    <location>
        <begin position="147"/>
        <end position="171"/>
    </location>
</feature>
<keyword evidence="2" id="KW-0812">Transmembrane</keyword>
<dbReference type="AlphaFoldDB" id="A0A843W719"/>
<dbReference type="GO" id="GO:0015297">
    <property type="term" value="F:antiporter activity"/>
    <property type="evidence" value="ECO:0007669"/>
    <property type="project" value="InterPro"/>
</dbReference>
<dbReference type="InterPro" id="IPR002528">
    <property type="entry name" value="MATE_fam"/>
</dbReference>
<evidence type="ECO:0000256" key="1">
    <source>
        <dbReference type="ARBA" id="ARBA00010199"/>
    </source>
</evidence>
<feature type="transmembrane region" description="Helical" evidence="2">
    <location>
        <begin position="118"/>
        <end position="141"/>
    </location>
</feature>
<protein>
    <submittedName>
        <fullName evidence="3">Uncharacterized protein</fullName>
    </submittedName>
</protein>
<sequence>MKQKKNARLLEKLTLTLLIKQLLVLFLLQWHHQSFQAHSAVSSASSCFSAFYPFKSSVRVSNELGSGHPRAAKYSVLVVVLQSLAIGIFCMVVILAFRNHFAVIFTDDKEMQQAVAKIAYLLAVTMVLNSVQPVISGVAVGGGWQALVAYINLGCYYIFGLPLGFVFGYVIHWGAQGIWAGMLFGTAAQTIFLVVVVWRTNWKSEAAQASERVRLWGGEGDGSVKPEV</sequence>
<evidence type="ECO:0000313" key="4">
    <source>
        <dbReference type="Proteomes" id="UP000652761"/>
    </source>
</evidence>
<gene>
    <name evidence="3" type="ORF">Taro_038574</name>
</gene>
<keyword evidence="2" id="KW-1133">Transmembrane helix</keyword>
<comment type="caution">
    <text evidence="3">The sequence shown here is derived from an EMBL/GenBank/DDBJ whole genome shotgun (WGS) entry which is preliminary data.</text>
</comment>
<dbReference type="PANTHER" id="PTHR11206">
    <property type="entry name" value="MULTIDRUG RESISTANCE PROTEIN"/>
    <property type="match status" value="1"/>
</dbReference>
<dbReference type="Pfam" id="PF01554">
    <property type="entry name" value="MatE"/>
    <property type="match status" value="1"/>
</dbReference>
<accession>A0A843W719</accession>
<reference evidence="3" key="1">
    <citation type="submission" date="2017-07" db="EMBL/GenBank/DDBJ databases">
        <title>Taro Niue Genome Assembly and Annotation.</title>
        <authorList>
            <person name="Atibalentja N."/>
            <person name="Keating K."/>
            <person name="Fields C.J."/>
        </authorList>
    </citation>
    <scope>NUCLEOTIDE SEQUENCE</scope>
    <source>
        <strain evidence="3">Niue_2</strain>
        <tissue evidence="3">Leaf</tissue>
    </source>
</reference>
<evidence type="ECO:0000313" key="3">
    <source>
        <dbReference type="EMBL" id="MQM05752.1"/>
    </source>
</evidence>
<keyword evidence="4" id="KW-1185">Reference proteome</keyword>